<dbReference type="RefSeq" id="WP_277926247.1">
    <property type="nucleotide sequence ID" value="NZ_CP159837.1"/>
</dbReference>
<accession>A0AAU8J9V5</accession>
<reference evidence="1" key="1">
    <citation type="submission" date="2024-07" db="EMBL/GenBank/DDBJ databases">
        <authorList>
            <person name="Kim Y.J."/>
            <person name="Jeong J.Y."/>
        </authorList>
    </citation>
    <scope>NUCLEOTIDE SEQUENCE</scope>
    <source>
        <strain evidence="1">GIHE-MW2</strain>
    </source>
</reference>
<proteinExistence type="predicted"/>
<dbReference type="AlphaFoldDB" id="A0AAU8J9V5"/>
<gene>
    <name evidence="1" type="ORF">ABWT76_004179</name>
</gene>
<dbReference type="EMBL" id="CP159837">
    <property type="protein sequence ID" value="XCM35491.1"/>
    <property type="molecule type" value="Genomic_DNA"/>
</dbReference>
<organism evidence="1">
    <name type="scientific">Planktothricoides raciborskii GIHE-MW2</name>
    <dbReference type="NCBI Taxonomy" id="2792601"/>
    <lineage>
        <taxon>Bacteria</taxon>
        <taxon>Bacillati</taxon>
        <taxon>Cyanobacteriota</taxon>
        <taxon>Cyanophyceae</taxon>
        <taxon>Oscillatoriophycideae</taxon>
        <taxon>Oscillatoriales</taxon>
        <taxon>Oscillatoriaceae</taxon>
        <taxon>Planktothricoides</taxon>
    </lineage>
</organism>
<sequence length="42" mass="4597">MDIAAIFSASKPQIPVGAKHDRRQIIAEKINPNTGMLRPIVV</sequence>
<name>A0AAU8J9V5_9CYAN</name>
<evidence type="ECO:0000313" key="1">
    <source>
        <dbReference type="EMBL" id="XCM35491.1"/>
    </source>
</evidence>
<protein>
    <submittedName>
        <fullName evidence="1">Uncharacterized protein</fullName>
    </submittedName>
</protein>